<evidence type="ECO:0000313" key="2">
    <source>
        <dbReference type="EMBL" id="CAD8970588.1"/>
    </source>
</evidence>
<dbReference type="PANTHER" id="PTHR48421">
    <property type="entry name" value="MYCBP-ASSOCIATED PROTEIN"/>
    <property type="match status" value="1"/>
</dbReference>
<evidence type="ECO:0000256" key="1">
    <source>
        <dbReference type="SAM" id="MobiDB-lite"/>
    </source>
</evidence>
<feature type="region of interest" description="Disordered" evidence="1">
    <location>
        <begin position="83"/>
        <end position="121"/>
    </location>
</feature>
<organism evidence="2">
    <name type="scientific">Hemiselmis andersenii</name>
    <name type="common">Cryptophyte alga</name>
    <dbReference type="NCBI Taxonomy" id="464988"/>
    <lineage>
        <taxon>Eukaryota</taxon>
        <taxon>Cryptophyceae</taxon>
        <taxon>Cryptomonadales</taxon>
        <taxon>Hemiselmidaceae</taxon>
        <taxon>Hemiselmis</taxon>
    </lineage>
</organism>
<dbReference type="Gene3D" id="2.60.40.10">
    <property type="entry name" value="Immunoglobulins"/>
    <property type="match status" value="1"/>
</dbReference>
<feature type="compositionally biased region" description="Polar residues" evidence="1">
    <location>
        <begin position="369"/>
        <end position="380"/>
    </location>
</feature>
<evidence type="ECO:0008006" key="3">
    <source>
        <dbReference type="Google" id="ProtNLM"/>
    </source>
</evidence>
<feature type="region of interest" description="Disordered" evidence="1">
    <location>
        <begin position="1"/>
        <end position="50"/>
    </location>
</feature>
<name>A0A7S1EDU6_HEMAN</name>
<proteinExistence type="predicted"/>
<dbReference type="InterPro" id="IPR032707">
    <property type="entry name" value="MYCBPAP"/>
</dbReference>
<dbReference type="Pfam" id="PF14646">
    <property type="entry name" value="MYCBPAP"/>
    <property type="match status" value="1"/>
</dbReference>
<dbReference type="AlphaFoldDB" id="A0A7S1EDU6"/>
<feature type="compositionally biased region" description="Basic and acidic residues" evidence="1">
    <location>
        <begin position="348"/>
        <end position="362"/>
    </location>
</feature>
<reference evidence="2" key="1">
    <citation type="submission" date="2021-01" db="EMBL/GenBank/DDBJ databases">
        <authorList>
            <person name="Corre E."/>
            <person name="Pelletier E."/>
            <person name="Niang G."/>
            <person name="Scheremetjew M."/>
            <person name="Finn R."/>
            <person name="Kale V."/>
            <person name="Holt S."/>
            <person name="Cochrane G."/>
            <person name="Meng A."/>
            <person name="Brown T."/>
            <person name="Cohen L."/>
        </authorList>
    </citation>
    <scope>NUCLEOTIDE SEQUENCE</scope>
    <source>
        <strain evidence="2">CCMP644</strain>
    </source>
</reference>
<dbReference type="EMBL" id="HBFX01035779">
    <property type="protein sequence ID" value="CAD8970588.1"/>
    <property type="molecule type" value="Transcribed_RNA"/>
</dbReference>
<feature type="region of interest" description="Disordered" evidence="1">
    <location>
        <begin position="348"/>
        <end position="397"/>
    </location>
</feature>
<protein>
    <recommendedName>
        <fullName evidence="3">MYCBP-associated protein</fullName>
    </recommendedName>
</protein>
<dbReference type="InterPro" id="IPR013783">
    <property type="entry name" value="Ig-like_fold"/>
</dbReference>
<accession>A0A7S1EDU6</accession>
<gene>
    <name evidence="2" type="ORF">HAND00432_LOCUS21587</name>
</gene>
<dbReference type="PANTHER" id="PTHR48421:SF1">
    <property type="entry name" value="MYCBP-ASSOCIATED PROTEIN"/>
    <property type="match status" value="1"/>
</dbReference>
<feature type="compositionally biased region" description="Polar residues" evidence="1">
    <location>
        <begin position="101"/>
        <end position="110"/>
    </location>
</feature>
<sequence length="694" mass="78159">MAEAAQPMPAELPGTPAAKQSRPGQVLLPPDSPDATMRKSTWGPRTSMAGAILPRSVLGDPQEYSQLARQHTSHAQTVNLNASSNSLAPTSPGSPPENHARFSSVNSIPEVTTPRDGGGMRVQMSNIVDTMDMDAEATLRSQLATLTDAKRKQRDDKVAKIKGMHIFERFNELRETRILGKHKKRQAQWEAFRQRMAKRLHKDPDDLVINRAEEYRMMLEEQDLISKATPVENRHGDNVWLMSLRDAWTRYISVGGPFSGLEMPFIDRPELRPDSMYWVRQPFSKPAADLQKTRASGTTTKQRLRNEYAEAIEYLQPHEVEFEGLFIKGRGVEQDVKVQLEQTVAEKQAAEDQRLKEEETMRRRQQRMPNFSQAGSTANKSAPGAPSEVGGASTVAPTQGLDASKWEPEVQGPSMTFETDRLLMEGEEGGVCEQSMSCMNIGSTAVYYRWTRTEKRFEGVSPIDNLPRFHLSDLSGAILPGEMKLFNFTFKSDKPGVFSEEWVFEGRPDVAETQHAIALKGVCQIEDKSKVDLELFEANLEGRQMQATVNEVVDELVDHVQTPRAKPRVLTEDPDVDRQVFIARNKEAQIYYSNTTLKLFRSLADSTFELLNFPEELRAWDSSLESLKRLIYAIEDDGERERHIIQFNETMKVAGIPPTSTSMFNSICYELVAELADGIPDIASDIRKKLNIKV</sequence>